<protein>
    <submittedName>
        <fullName evidence="2">Uncharacterized protein</fullName>
    </submittedName>
</protein>
<dbReference type="InterPro" id="IPR027417">
    <property type="entry name" value="P-loop_NTPase"/>
</dbReference>
<dbReference type="Proteomes" id="UP000001471">
    <property type="component" value="Unassembled WGS sequence"/>
</dbReference>
<reference evidence="3" key="1">
    <citation type="journal article" date="2013" name="G3 (Bethesda)">
        <title>Comparative genomics of a plant-pathogenic fungus, Pyrenophora tritici-repentis, reveals transduplication and the impact of repeat elements on pathogenicity and population divergence.</title>
        <authorList>
            <person name="Manning V.A."/>
            <person name="Pandelova I."/>
            <person name="Dhillon B."/>
            <person name="Wilhelm L.J."/>
            <person name="Goodwin S.B."/>
            <person name="Berlin A.M."/>
            <person name="Figueroa M."/>
            <person name="Freitag M."/>
            <person name="Hane J.K."/>
            <person name="Henrissat B."/>
            <person name="Holman W.H."/>
            <person name="Kodira C.D."/>
            <person name="Martin J."/>
            <person name="Oliver R.P."/>
            <person name="Robbertse B."/>
            <person name="Schackwitz W."/>
            <person name="Schwartz D.C."/>
            <person name="Spatafora J.W."/>
            <person name="Turgeon B.G."/>
            <person name="Yandava C."/>
            <person name="Young S."/>
            <person name="Zhou S."/>
            <person name="Zeng Q."/>
            <person name="Grigoriev I.V."/>
            <person name="Ma L.-J."/>
            <person name="Ciuffetti L.M."/>
        </authorList>
    </citation>
    <scope>NUCLEOTIDE SEQUENCE [LARGE SCALE GENOMIC DNA]</scope>
    <source>
        <strain evidence="3">Pt-1C-BFP</strain>
    </source>
</reference>
<dbReference type="EMBL" id="DS231628">
    <property type="protein sequence ID" value="EDU43781.1"/>
    <property type="molecule type" value="Genomic_DNA"/>
</dbReference>
<gene>
    <name evidence="2" type="ORF">PTRG_10731</name>
</gene>
<dbReference type="AlphaFoldDB" id="B2WL71"/>
<feature type="region of interest" description="Disordered" evidence="1">
    <location>
        <begin position="199"/>
        <end position="232"/>
    </location>
</feature>
<accession>B2WL71</accession>
<dbReference type="Gene3D" id="3.40.50.300">
    <property type="entry name" value="P-loop containing nucleotide triphosphate hydrolases"/>
    <property type="match status" value="1"/>
</dbReference>
<dbReference type="STRING" id="426418.B2WL71"/>
<dbReference type="eggNOG" id="KOG0334">
    <property type="taxonomic scope" value="Eukaryota"/>
</dbReference>
<feature type="compositionally biased region" description="Basic and acidic residues" evidence="1">
    <location>
        <begin position="199"/>
        <end position="215"/>
    </location>
</feature>
<organism evidence="2 3">
    <name type="scientific">Pyrenophora tritici-repentis (strain Pt-1C-BFP)</name>
    <name type="common">Wheat tan spot fungus</name>
    <name type="synonym">Drechslera tritici-repentis</name>
    <dbReference type="NCBI Taxonomy" id="426418"/>
    <lineage>
        <taxon>Eukaryota</taxon>
        <taxon>Fungi</taxon>
        <taxon>Dikarya</taxon>
        <taxon>Ascomycota</taxon>
        <taxon>Pezizomycotina</taxon>
        <taxon>Dothideomycetes</taxon>
        <taxon>Pleosporomycetidae</taxon>
        <taxon>Pleosporales</taxon>
        <taxon>Pleosporineae</taxon>
        <taxon>Pleosporaceae</taxon>
        <taxon>Pyrenophora</taxon>
    </lineage>
</organism>
<evidence type="ECO:0000313" key="2">
    <source>
        <dbReference type="EMBL" id="EDU43781.1"/>
    </source>
</evidence>
<evidence type="ECO:0000256" key="1">
    <source>
        <dbReference type="SAM" id="MobiDB-lite"/>
    </source>
</evidence>
<evidence type="ECO:0000313" key="3">
    <source>
        <dbReference type="Proteomes" id="UP000001471"/>
    </source>
</evidence>
<proteinExistence type="predicted"/>
<dbReference type="HOGENOM" id="CLU_871955_0_0_1"/>
<dbReference type="InParanoid" id="B2WL71"/>
<name>B2WL71_PYRTR</name>
<sequence length="319" mass="35749">MVTDQLRRSLFNLVDKVIMPKATPPSVPFVVDQNLIISSSSYNVPDIQVAQSSEPWLAGLPHLRRTSLVINSPPIMNFWRIYTASLPYGNLSDGTQDFRWLRFELDGIKVNPDNVPRPVTKWAQMGLLQATVDVFTQVLYEKPTAIQSQAIWVRTKPEKLQTPPTRGTKLPLTAQTGPWDWMVPHRELRQQGKRLQHLRADPLRHERPSSQDHGRISSSSPSKAHPVSTKTVPSFASAKDMGFGQRSGFGQASASADLSMDVGFGPVSAPADQSTDVGFGPVSNIDILRDKRRLSYLQFLDHFDIFTPPERQKKLKSED</sequence>